<feature type="region of interest" description="Disordered" evidence="1">
    <location>
        <begin position="326"/>
        <end position="471"/>
    </location>
</feature>
<accession>A0A8J4XRR8</accession>
<feature type="region of interest" description="Disordered" evidence="1">
    <location>
        <begin position="238"/>
        <end position="263"/>
    </location>
</feature>
<dbReference type="AlphaFoldDB" id="A0A8J4XRR8"/>
<gene>
    <name evidence="2" type="ORF">GWK47_015924</name>
</gene>
<reference evidence="2" key="1">
    <citation type="submission" date="2020-07" db="EMBL/GenBank/DDBJ databases">
        <title>The High-quality genome of the commercially important snow crab, Chionoecetes opilio.</title>
        <authorList>
            <person name="Jeong J.-H."/>
            <person name="Ryu S."/>
        </authorList>
    </citation>
    <scope>NUCLEOTIDE SEQUENCE</scope>
    <source>
        <strain evidence="2">MADBK_172401_WGS</strain>
        <tissue evidence="2">Digestive gland</tissue>
    </source>
</reference>
<evidence type="ECO:0000313" key="2">
    <source>
        <dbReference type="EMBL" id="KAG0713571.1"/>
    </source>
</evidence>
<keyword evidence="3" id="KW-1185">Reference proteome</keyword>
<feature type="compositionally biased region" description="Pro residues" evidence="1">
    <location>
        <begin position="455"/>
        <end position="471"/>
    </location>
</feature>
<evidence type="ECO:0000313" key="3">
    <source>
        <dbReference type="Proteomes" id="UP000770661"/>
    </source>
</evidence>
<dbReference type="OrthoDB" id="6775559at2759"/>
<dbReference type="Proteomes" id="UP000770661">
    <property type="component" value="Unassembled WGS sequence"/>
</dbReference>
<name>A0A8J4XRR8_CHIOP</name>
<evidence type="ECO:0000256" key="1">
    <source>
        <dbReference type="SAM" id="MobiDB-lite"/>
    </source>
</evidence>
<dbReference type="EMBL" id="JACEEZ010021340">
    <property type="protein sequence ID" value="KAG0713571.1"/>
    <property type="molecule type" value="Genomic_DNA"/>
</dbReference>
<feature type="compositionally biased region" description="Basic residues" evidence="1">
    <location>
        <begin position="433"/>
        <end position="454"/>
    </location>
</feature>
<protein>
    <submittedName>
        <fullName evidence="2">Uncharacterized protein</fullName>
    </submittedName>
</protein>
<feature type="compositionally biased region" description="Basic residues" evidence="1">
    <location>
        <begin position="348"/>
        <end position="358"/>
    </location>
</feature>
<feature type="compositionally biased region" description="Polar residues" evidence="1">
    <location>
        <begin position="72"/>
        <end position="85"/>
    </location>
</feature>
<comment type="caution">
    <text evidence="2">The sequence shown here is derived from an EMBL/GenBank/DDBJ whole genome shotgun (WGS) entry which is preliminary data.</text>
</comment>
<sequence length="471" mass="50602">MAPVLRPPTEASCEIVSGATPKQVVLRAPCGEELIARALPSDASVGLEEGDGAELRQGEGDADSSVDAPQDQGGNWSTVDSQGATRQPAPDAGSRRPRFKLGCTTGYANLYMAVLALQRDLPGLQMDVRPNLRGIYVLTPKDDASTDRMYGLAQERDAPARLVLLDPAEKHTKAVLQRYPLDMPLEAVRDHPSVISAGRLRAVRDRALTRQVLVELIGAAPDRLDLGAWARRMHPSSVSGVIRPGSSPPPDAPTASGGTTLGTPAARNACDGCLEEGGASRAAVIGRGRKVPLFLLRFPRDQHGEMRVHLTPTPRGLASLRHISVTRPSRGTADHDRQQQRRGEALRLTKRQRRRWKAQARAQHSLGQEAAVPHPSLTPATLSPPTPAPTPSAADPSPTPAPVSPTMAPTPTGPIASTPPADMPTLAPPPVPYKRRPRYPHPRPHSRYSRRPRPPPHFLSPESRPPPPLAQ</sequence>
<feature type="region of interest" description="Disordered" evidence="1">
    <location>
        <begin position="39"/>
        <end position="98"/>
    </location>
</feature>
<proteinExistence type="predicted"/>
<feature type="compositionally biased region" description="Basic and acidic residues" evidence="1">
    <location>
        <begin position="332"/>
        <end position="347"/>
    </location>
</feature>
<organism evidence="2 3">
    <name type="scientific">Chionoecetes opilio</name>
    <name type="common">Atlantic snow crab</name>
    <name type="synonym">Cancer opilio</name>
    <dbReference type="NCBI Taxonomy" id="41210"/>
    <lineage>
        <taxon>Eukaryota</taxon>
        <taxon>Metazoa</taxon>
        <taxon>Ecdysozoa</taxon>
        <taxon>Arthropoda</taxon>
        <taxon>Crustacea</taxon>
        <taxon>Multicrustacea</taxon>
        <taxon>Malacostraca</taxon>
        <taxon>Eumalacostraca</taxon>
        <taxon>Eucarida</taxon>
        <taxon>Decapoda</taxon>
        <taxon>Pleocyemata</taxon>
        <taxon>Brachyura</taxon>
        <taxon>Eubrachyura</taxon>
        <taxon>Majoidea</taxon>
        <taxon>Majidae</taxon>
        <taxon>Chionoecetes</taxon>
    </lineage>
</organism>